<feature type="transmembrane region" description="Helical" evidence="6">
    <location>
        <begin position="276"/>
        <end position="297"/>
    </location>
</feature>
<feature type="transmembrane region" description="Helical" evidence="6">
    <location>
        <begin position="411"/>
        <end position="431"/>
    </location>
</feature>
<dbReference type="Proteomes" id="UP000260812">
    <property type="component" value="Unassembled WGS sequence"/>
</dbReference>
<evidence type="ECO:0000256" key="5">
    <source>
        <dbReference type="ARBA" id="ARBA00023136"/>
    </source>
</evidence>
<dbReference type="Pfam" id="PF01554">
    <property type="entry name" value="MatE"/>
    <property type="match status" value="2"/>
</dbReference>
<feature type="transmembrane region" description="Helical" evidence="6">
    <location>
        <begin position="14"/>
        <end position="40"/>
    </location>
</feature>
<dbReference type="EMBL" id="QVLU01000015">
    <property type="protein sequence ID" value="RGE70546.1"/>
    <property type="molecule type" value="Genomic_DNA"/>
</dbReference>
<dbReference type="InterPro" id="IPR036890">
    <property type="entry name" value="HATPase_C_sf"/>
</dbReference>
<feature type="transmembrane region" description="Helical" evidence="6">
    <location>
        <begin position="188"/>
        <end position="210"/>
    </location>
</feature>
<dbReference type="EMBL" id="QVLV01000031">
    <property type="protein sequence ID" value="RGE56051.1"/>
    <property type="molecule type" value="Genomic_DNA"/>
</dbReference>
<feature type="transmembrane region" description="Helical" evidence="6">
    <location>
        <begin position="131"/>
        <end position="151"/>
    </location>
</feature>
<name>A0A3E3IU03_9FIRM</name>
<keyword evidence="3 6" id="KW-0812">Transmembrane</keyword>
<feature type="transmembrane region" description="Helical" evidence="6">
    <location>
        <begin position="317"/>
        <end position="340"/>
    </location>
</feature>
<comment type="caution">
    <text evidence="9">The sequence shown here is derived from an EMBL/GenBank/DDBJ whole genome shotgun (WGS) entry which is preliminary data.</text>
</comment>
<evidence type="ECO:0000256" key="2">
    <source>
        <dbReference type="ARBA" id="ARBA00022475"/>
    </source>
</evidence>
<dbReference type="PANTHER" id="PTHR43823:SF3">
    <property type="entry name" value="MULTIDRUG EXPORT PROTEIN MEPA"/>
    <property type="match status" value="1"/>
</dbReference>
<feature type="domain" description="Histidine kinase/HSP90-like ATPase" evidence="7">
    <location>
        <begin position="475"/>
        <end position="576"/>
    </location>
</feature>
<dbReference type="PANTHER" id="PTHR43823">
    <property type="entry name" value="SPORULATION PROTEIN YKVU"/>
    <property type="match status" value="1"/>
</dbReference>
<feature type="transmembrane region" description="Helical" evidence="6">
    <location>
        <begin position="352"/>
        <end position="372"/>
    </location>
</feature>
<feature type="transmembrane region" description="Helical" evidence="6">
    <location>
        <begin position="88"/>
        <end position="111"/>
    </location>
</feature>
<evidence type="ECO:0000256" key="4">
    <source>
        <dbReference type="ARBA" id="ARBA00022989"/>
    </source>
</evidence>
<dbReference type="InterPro" id="IPR051327">
    <property type="entry name" value="MATE_MepA_subfamily"/>
</dbReference>
<dbReference type="Proteomes" id="UP000261166">
    <property type="component" value="Unassembled WGS sequence"/>
</dbReference>
<evidence type="ECO:0000256" key="6">
    <source>
        <dbReference type="SAM" id="Phobius"/>
    </source>
</evidence>
<organism evidence="9 11">
    <name type="scientific">Eisenbergiella massiliensis</name>
    <dbReference type="NCBI Taxonomy" id="1720294"/>
    <lineage>
        <taxon>Bacteria</taxon>
        <taxon>Bacillati</taxon>
        <taxon>Bacillota</taxon>
        <taxon>Clostridia</taxon>
        <taxon>Lachnospirales</taxon>
        <taxon>Lachnospiraceae</taxon>
        <taxon>Eisenbergiella</taxon>
    </lineage>
</organism>
<dbReference type="Gene3D" id="3.30.565.10">
    <property type="entry name" value="Histidine kinase-like ATPase, C-terminal domain"/>
    <property type="match status" value="1"/>
</dbReference>
<evidence type="ECO:0000259" key="7">
    <source>
        <dbReference type="Pfam" id="PF13581"/>
    </source>
</evidence>
<proteinExistence type="predicted"/>
<evidence type="ECO:0000313" key="8">
    <source>
        <dbReference type="EMBL" id="RGE56051.1"/>
    </source>
</evidence>
<dbReference type="GO" id="GO:0015297">
    <property type="term" value="F:antiporter activity"/>
    <property type="evidence" value="ECO:0007669"/>
    <property type="project" value="InterPro"/>
</dbReference>
<dbReference type="GeneID" id="97990263"/>
<dbReference type="InterPro" id="IPR003594">
    <property type="entry name" value="HATPase_dom"/>
</dbReference>
<keyword evidence="4 6" id="KW-1133">Transmembrane helix</keyword>
<reference evidence="9 11" key="1">
    <citation type="submission" date="2018-08" db="EMBL/GenBank/DDBJ databases">
        <title>A genome reference for cultivated species of the human gut microbiota.</title>
        <authorList>
            <person name="Zou Y."/>
            <person name="Xue W."/>
            <person name="Luo G."/>
        </authorList>
    </citation>
    <scope>NUCLEOTIDE SEQUENCE [LARGE SCALE GENOMIC DNA]</scope>
    <source>
        <strain evidence="9 11">AF26-4BH</strain>
        <strain evidence="8">TF05-5AC</strain>
    </source>
</reference>
<evidence type="ECO:0000313" key="10">
    <source>
        <dbReference type="Proteomes" id="UP000260812"/>
    </source>
</evidence>
<dbReference type="Pfam" id="PF13581">
    <property type="entry name" value="HATPase_c_2"/>
    <property type="match status" value="1"/>
</dbReference>
<feature type="transmembrane region" description="Helical" evidence="6">
    <location>
        <begin position="46"/>
        <end position="67"/>
    </location>
</feature>
<keyword evidence="2" id="KW-1003">Cell membrane</keyword>
<dbReference type="OrthoDB" id="1837345at2"/>
<feature type="transmembrane region" description="Helical" evidence="6">
    <location>
        <begin position="250"/>
        <end position="270"/>
    </location>
</feature>
<sequence>MTSDYITKKVFRKYLSISIAAMAAATIGMMVDGIVIGNFLGSASMAAFGIVSPLFILFSAVAGVFSNGSISLCGKYIGRDQPGKVNEVFTIAVICAGAAALICAAACLIFPETAAGFLGAEGEILPLAAAYIRGLGAGALPIIISQVLMAFTKTDGSPRLGLYSIIVMTVINITLDFCNVLFFHLGMFGMAMATSISYFAAVFICLIHFFKPVNSLRFVRVKNPFRELCTIGKTGFPNALNKICITARTALTNHVLMLLTGDVALTAFSIQNSLNSILGSICTGIGATTLLISGIFYGEEDKRTLEDSVRVSIKTGVLLTVIVCAASLLFLKPLVMMFGRDNPEAASMAVRVMFWFLLSLPLYTVNLVFLNYYQSAGNLPMANFMCVGDNFFFMMLFIGILSPVFGTDGVWISFLLGEGAMLMALTGVVAWKKRHFPRSLEDFLLLPEDFGVPEEQQLSLSLENDMDKVIILSENIGRFCRKQGIDKRRTHHLSLCIEEMTGNVVQHAFTDGKKHFIDIRVLIKKEQLIFRIRDDGIPFNPLEKLQEDADPCKNIGIRLVKRISVGTDYRNTIGLNNLIVKL</sequence>
<evidence type="ECO:0000256" key="3">
    <source>
        <dbReference type="ARBA" id="ARBA00022692"/>
    </source>
</evidence>
<accession>A0A3E3IU03</accession>
<dbReference type="RefSeq" id="WP_025490386.1">
    <property type="nucleotide sequence ID" value="NZ_JBKUNB010000023.1"/>
</dbReference>
<dbReference type="InterPro" id="IPR002528">
    <property type="entry name" value="MATE_fam"/>
</dbReference>
<dbReference type="GO" id="GO:0042910">
    <property type="term" value="F:xenobiotic transmembrane transporter activity"/>
    <property type="evidence" value="ECO:0007669"/>
    <property type="project" value="InterPro"/>
</dbReference>
<evidence type="ECO:0000313" key="9">
    <source>
        <dbReference type="EMBL" id="RGE70546.1"/>
    </source>
</evidence>
<dbReference type="GO" id="GO:0005886">
    <property type="term" value="C:plasma membrane"/>
    <property type="evidence" value="ECO:0007669"/>
    <property type="project" value="UniProtKB-SubCell"/>
</dbReference>
<comment type="subcellular location">
    <subcellularLocation>
        <location evidence="1">Cell membrane</location>
        <topology evidence="1">Multi-pass membrane protein</topology>
    </subcellularLocation>
</comment>
<dbReference type="CDD" id="cd16936">
    <property type="entry name" value="HATPase_RsbW-like"/>
    <property type="match status" value="1"/>
</dbReference>
<evidence type="ECO:0000256" key="1">
    <source>
        <dbReference type="ARBA" id="ARBA00004651"/>
    </source>
</evidence>
<feature type="transmembrane region" description="Helical" evidence="6">
    <location>
        <begin position="160"/>
        <end position="182"/>
    </location>
</feature>
<dbReference type="AlphaFoldDB" id="A0A3E3IU03"/>
<dbReference type="SUPFAM" id="SSF55874">
    <property type="entry name" value="ATPase domain of HSP90 chaperone/DNA topoisomerase II/histidine kinase"/>
    <property type="match status" value="1"/>
</dbReference>
<evidence type="ECO:0000313" key="11">
    <source>
        <dbReference type="Proteomes" id="UP000261166"/>
    </source>
</evidence>
<feature type="transmembrane region" description="Helical" evidence="6">
    <location>
        <begin position="384"/>
        <end position="405"/>
    </location>
</feature>
<keyword evidence="10" id="KW-1185">Reference proteome</keyword>
<keyword evidence="5 6" id="KW-0472">Membrane</keyword>
<gene>
    <name evidence="9" type="ORF">DWY69_16565</name>
    <name evidence="8" type="ORF">DXC51_26255</name>
</gene>
<protein>
    <recommendedName>
        <fullName evidence="7">Histidine kinase/HSP90-like ATPase domain-containing protein</fullName>
    </recommendedName>
</protein>